<evidence type="ECO:0000256" key="3">
    <source>
        <dbReference type="ARBA" id="ARBA00022475"/>
    </source>
</evidence>
<dbReference type="Proteomes" id="UP000610746">
    <property type="component" value="Unassembled WGS sequence"/>
</dbReference>
<keyword evidence="6 7" id="KW-0472">Membrane</keyword>
<evidence type="ECO:0000256" key="6">
    <source>
        <dbReference type="ARBA" id="ARBA00023136"/>
    </source>
</evidence>
<dbReference type="EMBL" id="JABSNO010000014">
    <property type="protein sequence ID" value="NRS92983.1"/>
    <property type="molecule type" value="Genomic_DNA"/>
</dbReference>
<dbReference type="AlphaFoldDB" id="A0A8J8G7M5"/>
<evidence type="ECO:0000256" key="7">
    <source>
        <dbReference type="SAM" id="Phobius"/>
    </source>
</evidence>
<evidence type="ECO:0000256" key="1">
    <source>
        <dbReference type="ARBA" id="ARBA00004651"/>
    </source>
</evidence>
<comment type="subcellular location">
    <subcellularLocation>
        <location evidence="1">Cell membrane</location>
        <topology evidence="1">Multi-pass membrane protein</topology>
    </subcellularLocation>
</comment>
<comment type="caution">
    <text evidence="8">The sequence shown here is derived from an EMBL/GenBank/DDBJ whole genome shotgun (WGS) entry which is preliminary data.</text>
</comment>
<sequence length="86" mass="8830">MGILAWLLFGLIIGALAKLVMPGNQNMGWLLTIILGIVGAFVGGFIGSNLLGIGEDGNMWDIGSIAMSVLGAILVLVIYGAVTKGK</sequence>
<evidence type="ECO:0000256" key="5">
    <source>
        <dbReference type="ARBA" id="ARBA00022989"/>
    </source>
</evidence>
<dbReference type="PANTHER" id="PTHR33884:SF3">
    <property type="entry name" value="UPF0410 PROTEIN YMGE"/>
    <property type="match status" value="1"/>
</dbReference>
<name>A0A8J8G7M5_9FLAO</name>
<evidence type="ECO:0000256" key="4">
    <source>
        <dbReference type="ARBA" id="ARBA00022692"/>
    </source>
</evidence>
<accession>A0A8J8G7M5</accession>
<protein>
    <submittedName>
        <fullName evidence="8">Putative membrane protein YeaQ/YmgE (Transglycosylase-associated protein family)</fullName>
    </submittedName>
</protein>
<feature type="transmembrane region" description="Helical" evidence="7">
    <location>
        <begin position="27"/>
        <end position="47"/>
    </location>
</feature>
<keyword evidence="3" id="KW-1003">Cell membrane</keyword>
<comment type="similarity">
    <text evidence="2">Belongs to the UPF0410 family.</text>
</comment>
<feature type="transmembrane region" description="Helical" evidence="7">
    <location>
        <begin position="59"/>
        <end position="82"/>
    </location>
</feature>
<evidence type="ECO:0000313" key="9">
    <source>
        <dbReference type="Proteomes" id="UP000610746"/>
    </source>
</evidence>
<keyword evidence="4 7" id="KW-0812">Transmembrane</keyword>
<dbReference type="Pfam" id="PF04226">
    <property type="entry name" value="Transgly_assoc"/>
    <property type="match status" value="1"/>
</dbReference>
<keyword evidence="9" id="KW-1185">Reference proteome</keyword>
<evidence type="ECO:0000256" key="2">
    <source>
        <dbReference type="ARBA" id="ARBA00011006"/>
    </source>
</evidence>
<organism evidence="8 9">
    <name type="scientific">Frigoriflavimonas asaccharolytica</name>
    <dbReference type="NCBI Taxonomy" id="2735899"/>
    <lineage>
        <taxon>Bacteria</taxon>
        <taxon>Pseudomonadati</taxon>
        <taxon>Bacteroidota</taxon>
        <taxon>Flavobacteriia</taxon>
        <taxon>Flavobacteriales</taxon>
        <taxon>Weeksellaceae</taxon>
        <taxon>Frigoriflavimonas</taxon>
    </lineage>
</organism>
<proteinExistence type="inferred from homology"/>
<dbReference type="GO" id="GO:0005886">
    <property type="term" value="C:plasma membrane"/>
    <property type="evidence" value="ECO:0007669"/>
    <property type="project" value="UniProtKB-SubCell"/>
</dbReference>
<keyword evidence="5 7" id="KW-1133">Transmembrane helix</keyword>
<evidence type="ECO:0000313" key="8">
    <source>
        <dbReference type="EMBL" id="NRS92983.1"/>
    </source>
</evidence>
<reference evidence="8" key="1">
    <citation type="submission" date="2020-05" db="EMBL/GenBank/DDBJ databases">
        <title>Genomic Encyclopedia of Type Strains, Phase IV (KMG-V): Genome sequencing to study the core and pangenomes of soil and plant-associated prokaryotes.</title>
        <authorList>
            <person name="Whitman W."/>
        </authorList>
    </citation>
    <scope>NUCLEOTIDE SEQUENCE</scope>
    <source>
        <strain evidence="8">16F</strain>
    </source>
</reference>
<dbReference type="InterPro" id="IPR007341">
    <property type="entry name" value="Transgly_assoc"/>
</dbReference>
<dbReference type="RefSeq" id="WP_173779564.1">
    <property type="nucleotide sequence ID" value="NZ_JABSNO010000014.1"/>
</dbReference>
<gene>
    <name evidence="8" type="ORF">HNQ03_002067</name>
</gene>
<dbReference type="PANTHER" id="PTHR33884">
    <property type="entry name" value="UPF0410 PROTEIN YMGE"/>
    <property type="match status" value="1"/>
</dbReference>